<dbReference type="HOGENOM" id="CLU_2494672_0_0_7"/>
<feature type="compositionally biased region" description="Basic residues" evidence="1">
    <location>
        <begin position="53"/>
        <end position="79"/>
    </location>
</feature>
<name>Q1D2R0_MYXXD</name>
<proteinExistence type="predicted"/>
<dbReference type="Proteomes" id="UP000002402">
    <property type="component" value="Chromosome"/>
</dbReference>
<evidence type="ECO:0000313" key="2">
    <source>
        <dbReference type="EMBL" id="ABF88786.1"/>
    </source>
</evidence>
<sequence length="86" mass="9673">MPLCTASGKGGRSQEIPWTLGREHEKRAALTALSGRFHITYTESFHMPAQKGNRSKKKVANRAKGRKAQLKRRRSRAKKGQSNNKV</sequence>
<evidence type="ECO:0000313" key="3">
    <source>
        <dbReference type="Proteomes" id="UP000002402"/>
    </source>
</evidence>
<dbReference type="KEGG" id="mxa:MXAN_4906"/>
<dbReference type="STRING" id="246197.MXAN_4906"/>
<reference evidence="2 3" key="1">
    <citation type="journal article" date="2006" name="Proc. Natl. Acad. Sci. U.S.A.">
        <title>Evolution of sensory complexity recorded in a myxobacterial genome.</title>
        <authorList>
            <person name="Goldman B.S."/>
            <person name="Nierman W.C."/>
            <person name="Kaiser D."/>
            <person name="Slater S.C."/>
            <person name="Durkin A.S."/>
            <person name="Eisen J.A."/>
            <person name="Ronning C.M."/>
            <person name="Barbazuk W.B."/>
            <person name="Blanchard M."/>
            <person name="Field C."/>
            <person name="Halling C."/>
            <person name="Hinkle G."/>
            <person name="Iartchuk O."/>
            <person name="Kim H.S."/>
            <person name="Mackenzie C."/>
            <person name="Madupu R."/>
            <person name="Miller N."/>
            <person name="Shvartsbeyn A."/>
            <person name="Sullivan S.A."/>
            <person name="Vaudin M."/>
            <person name="Wiegand R."/>
            <person name="Kaplan H.B."/>
        </authorList>
    </citation>
    <scope>NUCLEOTIDE SEQUENCE [LARGE SCALE GENOMIC DNA]</scope>
    <source>
        <strain evidence="3">DK1622</strain>
    </source>
</reference>
<evidence type="ECO:0000256" key="1">
    <source>
        <dbReference type="SAM" id="MobiDB-lite"/>
    </source>
</evidence>
<dbReference type="AlphaFoldDB" id="Q1D2R0"/>
<keyword evidence="3" id="KW-1185">Reference proteome</keyword>
<gene>
    <name evidence="2" type="ordered locus">MXAN_4906</name>
</gene>
<feature type="region of interest" description="Disordered" evidence="1">
    <location>
        <begin position="44"/>
        <end position="86"/>
    </location>
</feature>
<accession>Q1D2R0</accession>
<organism evidence="2 3">
    <name type="scientific">Myxococcus xanthus (strain DK1622)</name>
    <dbReference type="NCBI Taxonomy" id="246197"/>
    <lineage>
        <taxon>Bacteria</taxon>
        <taxon>Pseudomonadati</taxon>
        <taxon>Myxococcota</taxon>
        <taxon>Myxococcia</taxon>
        <taxon>Myxococcales</taxon>
        <taxon>Cystobacterineae</taxon>
        <taxon>Myxococcaceae</taxon>
        <taxon>Myxococcus</taxon>
    </lineage>
</organism>
<protein>
    <submittedName>
        <fullName evidence="2">Uncharacterized protein</fullName>
    </submittedName>
</protein>
<dbReference type="EnsemblBacteria" id="ABF88786">
    <property type="protein sequence ID" value="ABF88786"/>
    <property type="gene ID" value="MXAN_4906"/>
</dbReference>
<dbReference type="EMBL" id="CP000113">
    <property type="protein sequence ID" value="ABF88786.1"/>
    <property type="molecule type" value="Genomic_DNA"/>
</dbReference>